<dbReference type="AlphaFoldDB" id="A0A5C4QRR5"/>
<feature type="compositionally biased region" description="Low complexity" evidence="1">
    <location>
        <begin position="32"/>
        <end position="45"/>
    </location>
</feature>
<evidence type="ECO:0000313" key="4">
    <source>
        <dbReference type="Proteomes" id="UP000306145"/>
    </source>
</evidence>
<dbReference type="PROSITE" id="PS51257">
    <property type="entry name" value="PROKAR_LIPOPROTEIN"/>
    <property type="match status" value="1"/>
</dbReference>
<dbReference type="Proteomes" id="UP000306145">
    <property type="component" value="Unassembled WGS sequence"/>
</dbReference>
<dbReference type="RefSeq" id="WP_139585098.1">
    <property type="nucleotide sequence ID" value="NZ_VDFY01000157.1"/>
</dbReference>
<reference evidence="3 4" key="1">
    <citation type="submission" date="2019-06" db="EMBL/GenBank/DDBJ databases">
        <title>Micromonospora ordensis sp. nov., isolated from deep marine sediment.</title>
        <authorList>
            <person name="Veyisoglu A."/>
            <person name="Carro L."/>
            <person name="Klenk H.-P."/>
            <person name="Sahin N."/>
        </authorList>
    </citation>
    <scope>NUCLEOTIDE SEQUENCE [LARGE SCALE GENOMIC DNA]</scope>
    <source>
        <strain evidence="3 4">S2509</strain>
    </source>
</reference>
<sequence>MNIRRWSYGFLAATLLVPALAACGSDTDDKPAASGSSPSAPSVPADPKEALLASTKELGKGDFTFTLAGADTTGGGLVHKPSNSAQFTVKFGDASEDVSLEMDLIYIDSESWVKMDMGGAMAAAIPGATKNKGKYQHLDKTKIKDVKDLQLDPETLDPLASDALVKGVTEVQKTGEGTYAGKIDITAATESAALDEEVVTALGAQAKALPFTAKLDPQGRLTELVIAVPAAGETAAHEIKIGYTGYGTGAGAQKPPADKVVEAPAETYEMFK</sequence>
<evidence type="ECO:0000256" key="2">
    <source>
        <dbReference type="SAM" id="SignalP"/>
    </source>
</evidence>
<gene>
    <name evidence="3" type="ORF">FHG89_15555</name>
</gene>
<name>A0A5C4QRR5_9ACTN</name>
<dbReference type="EMBL" id="VDFY01000157">
    <property type="protein sequence ID" value="TNH28373.1"/>
    <property type="molecule type" value="Genomic_DNA"/>
</dbReference>
<feature type="region of interest" description="Disordered" evidence="1">
    <location>
        <begin position="27"/>
        <end position="47"/>
    </location>
</feature>
<evidence type="ECO:0008006" key="5">
    <source>
        <dbReference type="Google" id="ProtNLM"/>
    </source>
</evidence>
<feature type="signal peptide" evidence="2">
    <location>
        <begin position="1"/>
        <end position="21"/>
    </location>
</feature>
<dbReference type="OrthoDB" id="3359779at2"/>
<organism evidence="3 4">
    <name type="scientific">Micromonospora orduensis</name>
    <dbReference type="NCBI Taxonomy" id="1420891"/>
    <lineage>
        <taxon>Bacteria</taxon>
        <taxon>Bacillati</taxon>
        <taxon>Actinomycetota</taxon>
        <taxon>Actinomycetes</taxon>
        <taxon>Micromonosporales</taxon>
        <taxon>Micromonosporaceae</taxon>
        <taxon>Micromonospora</taxon>
    </lineage>
</organism>
<proteinExistence type="predicted"/>
<evidence type="ECO:0000256" key="1">
    <source>
        <dbReference type="SAM" id="MobiDB-lite"/>
    </source>
</evidence>
<comment type="caution">
    <text evidence="3">The sequence shown here is derived from an EMBL/GenBank/DDBJ whole genome shotgun (WGS) entry which is preliminary data.</text>
</comment>
<keyword evidence="4" id="KW-1185">Reference proteome</keyword>
<keyword evidence="2" id="KW-0732">Signal</keyword>
<feature type="chain" id="PRO_5022959068" description="LppX_LprAFG lipoprotein" evidence="2">
    <location>
        <begin position="22"/>
        <end position="272"/>
    </location>
</feature>
<protein>
    <recommendedName>
        <fullName evidence="5">LppX_LprAFG lipoprotein</fullName>
    </recommendedName>
</protein>
<accession>A0A5C4QRR5</accession>
<evidence type="ECO:0000313" key="3">
    <source>
        <dbReference type="EMBL" id="TNH28373.1"/>
    </source>
</evidence>